<comment type="caution">
    <text evidence="1">The sequence shown here is derived from an EMBL/GenBank/DDBJ whole genome shotgun (WGS) entry which is preliminary data.</text>
</comment>
<evidence type="ECO:0000313" key="2">
    <source>
        <dbReference type="Proteomes" id="UP001162164"/>
    </source>
</evidence>
<dbReference type="Gene3D" id="1.10.238.20">
    <property type="entry name" value="Pheromone/general odorant binding protein domain"/>
    <property type="match status" value="1"/>
</dbReference>
<dbReference type="PANTHER" id="PTHR21364:SF2">
    <property type="entry name" value="GENERAL ODORANT-BINDING PROTEIN 19A"/>
    <property type="match status" value="1"/>
</dbReference>
<gene>
    <name evidence="1" type="ORF">NQ317_005480</name>
</gene>
<reference evidence="1" key="1">
    <citation type="journal article" date="2023" name="Insect Mol. Biol.">
        <title>Genome sequencing provides insights into the evolution of gene families encoding plant cell wall-degrading enzymes in longhorned beetles.</title>
        <authorList>
            <person name="Shin N.R."/>
            <person name="Okamura Y."/>
            <person name="Kirsch R."/>
            <person name="Pauchet Y."/>
        </authorList>
    </citation>
    <scope>NUCLEOTIDE SEQUENCE</scope>
    <source>
        <strain evidence="1">MMC_N1</strain>
    </source>
</reference>
<name>A0ABQ9JU27_9CUCU</name>
<dbReference type="InterPro" id="IPR036728">
    <property type="entry name" value="PBP_GOBP_sf"/>
</dbReference>
<dbReference type="SUPFAM" id="SSF47565">
    <property type="entry name" value="Insect pheromone/odorant-binding proteins"/>
    <property type="match status" value="1"/>
</dbReference>
<dbReference type="CDD" id="cd23992">
    <property type="entry name" value="PBP_GOBP"/>
    <property type="match status" value="1"/>
</dbReference>
<sequence length="222" mass="25367">MENINKNHAREKANQNPEIRNLFLYREESVQTTLFDFLVDNTASQEDCTLNSHFPQLNSIPHIIITASLSGLSEEMQELADMLHATCVGETGTTDDAIDSARKGNFPDDDNFKCYIMCVMAQMACIDDDGIIDVEATIAVIPEEMKELAAPVIRKCDTQKGTTPCENAWLTHKCYYNTNSEGITETIRLTFWSNRIIIHISMQLCEDVEFYEFDLRDMRYEL</sequence>
<dbReference type="PRINTS" id="PR00485">
    <property type="entry name" value="MEALWORMBTLB"/>
</dbReference>
<organism evidence="1 2">
    <name type="scientific">Molorchus minor</name>
    <dbReference type="NCBI Taxonomy" id="1323400"/>
    <lineage>
        <taxon>Eukaryota</taxon>
        <taxon>Metazoa</taxon>
        <taxon>Ecdysozoa</taxon>
        <taxon>Arthropoda</taxon>
        <taxon>Hexapoda</taxon>
        <taxon>Insecta</taxon>
        <taxon>Pterygota</taxon>
        <taxon>Neoptera</taxon>
        <taxon>Endopterygota</taxon>
        <taxon>Coleoptera</taxon>
        <taxon>Polyphaga</taxon>
        <taxon>Cucujiformia</taxon>
        <taxon>Chrysomeloidea</taxon>
        <taxon>Cerambycidae</taxon>
        <taxon>Lamiinae</taxon>
        <taxon>Monochamini</taxon>
        <taxon>Molorchus</taxon>
    </lineage>
</organism>
<proteinExistence type="predicted"/>
<dbReference type="PANTHER" id="PTHR21364">
    <property type="entry name" value="GENERAL ODORANT-BINDING PROTEIN 19A"/>
    <property type="match status" value="1"/>
</dbReference>
<dbReference type="InterPro" id="IPR006170">
    <property type="entry name" value="PBP/GOBP"/>
</dbReference>
<protein>
    <submittedName>
        <fullName evidence="1">Uncharacterized protein</fullName>
    </submittedName>
</protein>
<dbReference type="SMART" id="SM00708">
    <property type="entry name" value="PhBP"/>
    <property type="match status" value="1"/>
</dbReference>
<keyword evidence="2" id="KW-1185">Reference proteome</keyword>
<evidence type="ECO:0000313" key="1">
    <source>
        <dbReference type="EMBL" id="KAJ8981084.1"/>
    </source>
</evidence>
<dbReference type="Pfam" id="PF01395">
    <property type="entry name" value="PBP_GOBP"/>
    <property type="match status" value="1"/>
</dbReference>
<dbReference type="EMBL" id="JAPWTJ010000203">
    <property type="protein sequence ID" value="KAJ8981084.1"/>
    <property type="molecule type" value="Genomic_DNA"/>
</dbReference>
<accession>A0ABQ9JU27</accession>
<dbReference type="Proteomes" id="UP001162164">
    <property type="component" value="Unassembled WGS sequence"/>
</dbReference>